<name>A0A399SZ77_9BACT</name>
<dbReference type="Gene3D" id="1.10.10.1320">
    <property type="entry name" value="Anti-sigma factor, zinc-finger domain"/>
    <property type="match status" value="1"/>
</dbReference>
<dbReference type="OrthoDB" id="1064571at2"/>
<evidence type="ECO:0000313" key="2">
    <source>
        <dbReference type="EMBL" id="RIJ49470.1"/>
    </source>
</evidence>
<evidence type="ECO:0000259" key="1">
    <source>
        <dbReference type="Pfam" id="PF13490"/>
    </source>
</evidence>
<dbReference type="InterPro" id="IPR027383">
    <property type="entry name" value="Znf_put"/>
</dbReference>
<dbReference type="InterPro" id="IPR016024">
    <property type="entry name" value="ARM-type_fold"/>
</dbReference>
<feature type="domain" description="Putative zinc-finger" evidence="1">
    <location>
        <begin position="3"/>
        <end position="37"/>
    </location>
</feature>
<dbReference type="Pfam" id="PF13490">
    <property type="entry name" value="zf-HC2"/>
    <property type="match status" value="1"/>
</dbReference>
<sequence>MKCEEVKINIPELIDGKLDAVTGAKMEQHIKGCASCREEYNDLSSFLKFTDSLPEIEPPSGMKEEFMMMLEEQTSSQNPRLIILPSWTKAAAVVVLALGTFAAGYFSGSGNGQNAQLTAEVQSLKQQVVLAGLKDYSGPQKIEAVYSAAEYSTQSADLVDALMYTLNSDKNINVRLAALNVLSGMVSDNQQVKSGLVQSLLVQDNPLVQISLIQVLTESGVNEAKDNIEFIKNQAGTDPNVKDFAQDMMKTII</sequence>
<dbReference type="RefSeq" id="WP_119437357.1">
    <property type="nucleotide sequence ID" value="NZ_QWGR01000003.1"/>
</dbReference>
<dbReference type="EMBL" id="QWGR01000003">
    <property type="protein sequence ID" value="RIJ49470.1"/>
    <property type="molecule type" value="Genomic_DNA"/>
</dbReference>
<comment type="caution">
    <text evidence="2">The sequence shown here is derived from an EMBL/GenBank/DDBJ whole genome shotgun (WGS) entry which is preliminary data.</text>
</comment>
<accession>A0A399SZ77</accession>
<reference evidence="2 3" key="1">
    <citation type="submission" date="2018-08" db="EMBL/GenBank/DDBJ databases">
        <title>Pallidiluteibacterium maritimus gen. nov., sp. nov., isolated from coastal sediment.</title>
        <authorList>
            <person name="Zhou L.Y."/>
        </authorList>
    </citation>
    <scope>NUCLEOTIDE SEQUENCE [LARGE SCALE GENOMIC DNA]</scope>
    <source>
        <strain evidence="2 3">XSD2</strain>
    </source>
</reference>
<gene>
    <name evidence="2" type="ORF">D1614_07990</name>
</gene>
<organism evidence="2 3">
    <name type="scientific">Maribellus luteus</name>
    <dbReference type="NCBI Taxonomy" id="2305463"/>
    <lineage>
        <taxon>Bacteria</taxon>
        <taxon>Pseudomonadati</taxon>
        <taxon>Bacteroidota</taxon>
        <taxon>Bacteroidia</taxon>
        <taxon>Marinilabiliales</taxon>
        <taxon>Prolixibacteraceae</taxon>
        <taxon>Maribellus</taxon>
    </lineage>
</organism>
<evidence type="ECO:0000313" key="3">
    <source>
        <dbReference type="Proteomes" id="UP000265926"/>
    </source>
</evidence>
<proteinExistence type="predicted"/>
<dbReference type="SUPFAM" id="SSF48371">
    <property type="entry name" value="ARM repeat"/>
    <property type="match status" value="1"/>
</dbReference>
<keyword evidence="3" id="KW-1185">Reference proteome</keyword>
<dbReference type="InterPro" id="IPR041916">
    <property type="entry name" value="Anti_sigma_zinc_sf"/>
</dbReference>
<dbReference type="Proteomes" id="UP000265926">
    <property type="component" value="Unassembled WGS sequence"/>
</dbReference>
<protein>
    <recommendedName>
        <fullName evidence="1">Putative zinc-finger domain-containing protein</fullName>
    </recommendedName>
</protein>
<dbReference type="AlphaFoldDB" id="A0A399SZ77"/>